<sequence>MFLGFQNPNEKPADSHRIGSRTASFTAVWMTAWPPRWRQIGRETSTDCSQSSGQFGLAKQRRKQGVASTAGLGWMARVTEVSLRTKRRLTAAAVEGGRFNRGRRFKGVFRQRQRQRRRRRETRLVREKLFGQNPTGGGVAAGRVCGCFGLRFRVDAY</sequence>
<name>A0ABR2S263_9ROSI</name>
<proteinExistence type="predicted"/>
<keyword evidence="2" id="KW-1185">Reference proteome</keyword>
<accession>A0ABR2S263</accession>
<evidence type="ECO:0000313" key="2">
    <source>
        <dbReference type="Proteomes" id="UP001396334"/>
    </source>
</evidence>
<organism evidence="1 2">
    <name type="scientific">Hibiscus sabdariffa</name>
    <name type="common">roselle</name>
    <dbReference type="NCBI Taxonomy" id="183260"/>
    <lineage>
        <taxon>Eukaryota</taxon>
        <taxon>Viridiplantae</taxon>
        <taxon>Streptophyta</taxon>
        <taxon>Embryophyta</taxon>
        <taxon>Tracheophyta</taxon>
        <taxon>Spermatophyta</taxon>
        <taxon>Magnoliopsida</taxon>
        <taxon>eudicotyledons</taxon>
        <taxon>Gunneridae</taxon>
        <taxon>Pentapetalae</taxon>
        <taxon>rosids</taxon>
        <taxon>malvids</taxon>
        <taxon>Malvales</taxon>
        <taxon>Malvaceae</taxon>
        <taxon>Malvoideae</taxon>
        <taxon>Hibiscus</taxon>
    </lineage>
</organism>
<evidence type="ECO:0000313" key="1">
    <source>
        <dbReference type="EMBL" id="KAK9019365.1"/>
    </source>
</evidence>
<protein>
    <submittedName>
        <fullName evidence="1">Uncharacterized protein</fullName>
    </submittedName>
</protein>
<gene>
    <name evidence="1" type="ORF">V6N11_053889</name>
</gene>
<dbReference type="Proteomes" id="UP001396334">
    <property type="component" value="Unassembled WGS sequence"/>
</dbReference>
<comment type="caution">
    <text evidence="1">The sequence shown here is derived from an EMBL/GenBank/DDBJ whole genome shotgun (WGS) entry which is preliminary data.</text>
</comment>
<dbReference type="EMBL" id="JBBPBN010000017">
    <property type="protein sequence ID" value="KAK9019365.1"/>
    <property type="molecule type" value="Genomic_DNA"/>
</dbReference>
<reference evidence="1 2" key="1">
    <citation type="journal article" date="2024" name="G3 (Bethesda)">
        <title>Genome assembly of Hibiscus sabdariffa L. provides insights into metabolisms of medicinal natural products.</title>
        <authorList>
            <person name="Kim T."/>
        </authorList>
    </citation>
    <scope>NUCLEOTIDE SEQUENCE [LARGE SCALE GENOMIC DNA]</scope>
    <source>
        <strain evidence="1">TK-2024</strain>
        <tissue evidence="1">Old leaves</tissue>
    </source>
</reference>